<keyword evidence="9" id="KW-1185">Reference proteome</keyword>
<evidence type="ECO:0000256" key="4">
    <source>
        <dbReference type="ARBA" id="ARBA00022833"/>
    </source>
</evidence>
<reference evidence="8 9" key="1">
    <citation type="journal article" date="2016" name="Sci. Rep.">
        <title>Draft genome sequencing and secretome analysis of fungal phytopathogen Ascochyta rabiei provides insight into the necrotrophic effector repertoire.</title>
        <authorList>
            <person name="Verma S."/>
            <person name="Gazara R.K."/>
            <person name="Nizam S."/>
            <person name="Parween S."/>
            <person name="Chattopadhyay D."/>
            <person name="Verma P.K."/>
        </authorList>
    </citation>
    <scope>NUCLEOTIDE SEQUENCE [LARGE SCALE GENOMIC DNA]</scope>
    <source>
        <strain evidence="8 9">ArDII</strain>
    </source>
</reference>
<evidence type="ECO:0000313" key="9">
    <source>
        <dbReference type="Proteomes" id="UP000076837"/>
    </source>
</evidence>
<dbReference type="Proteomes" id="UP000076837">
    <property type="component" value="Unassembled WGS sequence"/>
</dbReference>
<evidence type="ECO:0000256" key="3">
    <source>
        <dbReference type="ARBA" id="ARBA00022793"/>
    </source>
</evidence>
<dbReference type="GO" id="GO:0047596">
    <property type="term" value="F:6-methylsalicylate decarboxylase activity"/>
    <property type="evidence" value="ECO:0007669"/>
    <property type="project" value="UniProtKB-EC"/>
</dbReference>
<dbReference type="Gene3D" id="3.20.20.140">
    <property type="entry name" value="Metal-dependent hydrolases"/>
    <property type="match status" value="1"/>
</dbReference>
<dbReference type="GO" id="GO:0046872">
    <property type="term" value="F:metal ion binding"/>
    <property type="evidence" value="ECO:0007669"/>
    <property type="project" value="UniProtKB-KW"/>
</dbReference>
<dbReference type="PANTHER" id="PTHR21240">
    <property type="entry name" value="2-AMINO-3-CARBOXYLMUCONATE-6-SEMIALDEHYDE DECARBOXYLASE"/>
    <property type="match status" value="1"/>
</dbReference>
<dbReference type="InterPro" id="IPR006680">
    <property type="entry name" value="Amidohydro-rel"/>
</dbReference>
<comment type="caution">
    <text evidence="8">The sequence shown here is derived from an EMBL/GenBank/DDBJ whole genome shotgun (WGS) entry which is preliminary data.</text>
</comment>
<evidence type="ECO:0000256" key="2">
    <source>
        <dbReference type="ARBA" id="ARBA00022723"/>
    </source>
</evidence>
<evidence type="ECO:0000256" key="5">
    <source>
        <dbReference type="ARBA" id="ARBA00023239"/>
    </source>
</evidence>
<dbReference type="InterPro" id="IPR032466">
    <property type="entry name" value="Metal_Hydrolase"/>
</dbReference>
<dbReference type="Pfam" id="PF04909">
    <property type="entry name" value="Amidohydro_2"/>
    <property type="match status" value="1"/>
</dbReference>
<keyword evidence="4" id="KW-0862">Zinc</keyword>
<protein>
    <recommendedName>
        <fullName evidence="7">6-methylsalicylate decarboxylase</fullName>
        <ecNumber evidence="7">4.1.1.52</ecNumber>
    </recommendedName>
</protein>
<dbReference type="InterPro" id="IPR032465">
    <property type="entry name" value="ACMSD"/>
</dbReference>
<proteinExistence type="inferred from homology"/>
<dbReference type="PANTHER" id="PTHR21240:SF29">
    <property type="entry name" value="AMIDOHYDROLASE-RELATED DOMAIN-CONTAINING PROTEIN"/>
    <property type="match status" value="1"/>
</dbReference>
<dbReference type="AlphaFoldDB" id="A0A163MHN7"/>
<gene>
    <name evidence="8" type="ORF">ST47_g132</name>
</gene>
<name>A0A163MHN7_DIDRA</name>
<dbReference type="GO" id="GO:0005829">
    <property type="term" value="C:cytosol"/>
    <property type="evidence" value="ECO:0007669"/>
    <property type="project" value="TreeGrafter"/>
</dbReference>
<keyword evidence="3" id="KW-0210">Decarboxylase</keyword>
<dbReference type="SUPFAM" id="SSF51556">
    <property type="entry name" value="Metallo-dependent hydrolases"/>
    <property type="match status" value="1"/>
</dbReference>
<dbReference type="GO" id="GO:0016787">
    <property type="term" value="F:hydrolase activity"/>
    <property type="evidence" value="ECO:0007669"/>
    <property type="project" value="InterPro"/>
</dbReference>
<organism evidence="8 9">
    <name type="scientific">Didymella rabiei</name>
    <name type="common">Chickpea ascochyta blight fungus</name>
    <name type="synonym">Mycosphaerella rabiei</name>
    <dbReference type="NCBI Taxonomy" id="5454"/>
    <lineage>
        <taxon>Eukaryota</taxon>
        <taxon>Fungi</taxon>
        <taxon>Dikarya</taxon>
        <taxon>Ascomycota</taxon>
        <taxon>Pezizomycotina</taxon>
        <taxon>Dothideomycetes</taxon>
        <taxon>Pleosporomycetidae</taxon>
        <taxon>Pleosporales</taxon>
        <taxon>Pleosporineae</taxon>
        <taxon>Didymellaceae</taxon>
        <taxon>Ascochyta</taxon>
    </lineage>
</organism>
<comment type="similarity">
    <text evidence="1">Belongs to the metallo-dependent hydrolases superfamily. ACMSD family.</text>
</comment>
<evidence type="ECO:0000256" key="1">
    <source>
        <dbReference type="ARBA" id="ARBA00005871"/>
    </source>
</evidence>
<dbReference type="STRING" id="5454.A0A163MHN7"/>
<dbReference type="GO" id="GO:0019748">
    <property type="term" value="P:secondary metabolic process"/>
    <property type="evidence" value="ECO:0007669"/>
    <property type="project" value="TreeGrafter"/>
</dbReference>
<evidence type="ECO:0000313" key="8">
    <source>
        <dbReference type="EMBL" id="KZM28725.1"/>
    </source>
</evidence>
<sequence length="373" mass="41180">MLLSVFSIFSIFPVFVLTASTAATGANMTDSLPRRIDVHSHFLPPSYRDALAQNGHSHPDGMPAIPEWSIDRHLEMMKTANVSKSILSLSSPGTHLAPGNDTLGRDLARECNAYAAHVKKHDPERFGYWASLPLPHVDAALREMDLAWEEGADGFGLMTNYHGLYLGDPALDSVFDKINQLAATVFIHPTKPCTRQGAGANAQTLDATPFGEQYPVPIFEFFFDTARAVINLFGSGTVDRCPNVTFIVPHAGGALPPLMTRFIQFSSVVPGGRVLDARKVREQLDKQFYFDLAGFVFDGQSGAQGQLKALIDGFDISHEKLLYGSDFPFTQTEFVESFARRMKDGLEHLFDPGQRIAIYEENARKLLGKEDEK</sequence>
<evidence type="ECO:0000256" key="7">
    <source>
        <dbReference type="ARBA" id="ARBA00038889"/>
    </source>
</evidence>
<keyword evidence="5" id="KW-0456">Lyase</keyword>
<dbReference type="OrthoDB" id="2832284at2759"/>
<dbReference type="EMBL" id="JYNV01000004">
    <property type="protein sequence ID" value="KZM28725.1"/>
    <property type="molecule type" value="Genomic_DNA"/>
</dbReference>
<keyword evidence="2" id="KW-0479">Metal-binding</keyword>
<comment type="catalytic activity">
    <reaction evidence="6">
        <text>6-methylsalicylate + H(+) = 3-methylphenol + CO2</text>
        <dbReference type="Rhea" id="RHEA:23112"/>
        <dbReference type="ChEBI" id="CHEBI:15378"/>
        <dbReference type="ChEBI" id="CHEBI:16526"/>
        <dbReference type="ChEBI" id="CHEBI:17231"/>
        <dbReference type="ChEBI" id="CHEBI:36658"/>
        <dbReference type="EC" id="4.1.1.52"/>
    </reaction>
    <physiologicalReaction direction="left-to-right" evidence="6">
        <dbReference type="Rhea" id="RHEA:23113"/>
    </physiologicalReaction>
</comment>
<accession>A0A163MHN7</accession>
<evidence type="ECO:0000256" key="6">
    <source>
        <dbReference type="ARBA" id="ARBA00036832"/>
    </source>
</evidence>
<dbReference type="EC" id="4.1.1.52" evidence="7"/>